<evidence type="ECO:0000313" key="2">
    <source>
        <dbReference type="Proteomes" id="UP001325479"/>
    </source>
</evidence>
<dbReference type="RefSeq" id="WP_232833382.1">
    <property type="nucleotide sequence ID" value="NZ_CP139965.1"/>
</dbReference>
<gene>
    <name evidence="1" type="ORF">U0042_13020</name>
</gene>
<name>A0ABZ0WSZ5_9BURK</name>
<keyword evidence="2" id="KW-1185">Reference proteome</keyword>
<dbReference type="Proteomes" id="UP001325479">
    <property type="component" value="Chromosome"/>
</dbReference>
<protein>
    <submittedName>
        <fullName evidence="1">Uncharacterized protein</fullName>
    </submittedName>
</protein>
<evidence type="ECO:0000313" key="1">
    <source>
        <dbReference type="EMBL" id="WQD80517.1"/>
    </source>
</evidence>
<accession>A0ABZ0WSZ5</accession>
<dbReference type="EMBL" id="CP139965">
    <property type="protein sequence ID" value="WQD80517.1"/>
    <property type="molecule type" value="Genomic_DNA"/>
</dbReference>
<proteinExistence type="predicted"/>
<organism evidence="1 2">
    <name type="scientific">Paraburkholderia kururiensis</name>
    <dbReference type="NCBI Taxonomy" id="984307"/>
    <lineage>
        <taxon>Bacteria</taxon>
        <taxon>Pseudomonadati</taxon>
        <taxon>Pseudomonadota</taxon>
        <taxon>Betaproteobacteria</taxon>
        <taxon>Burkholderiales</taxon>
        <taxon>Burkholderiaceae</taxon>
        <taxon>Paraburkholderia</taxon>
    </lineage>
</organism>
<sequence length="135" mass="15014">MANESREARGHIRNEARRSLPQFDRPFRVFAHDGRVLAQNAAGKLIDIGALDRAASAAYTVRLDVDGIETGPHPDEEAALRALVPLLSFDYLDALFTSEADARFDGLLDDLPHVVFTLPETMPREMADGRPRQLF</sequence>
<reference evidence="1 2" key="1">
    <citation type="submission" date="2023-12" db="EMBL/GenBank/DDBJ databases">
        <title>Genome sequencing and assembly of bacterial species from a model synthetic community.</title>
        <authorList>
            <person name="Hogle S.L."/>
        </authorList>
    </citation>
    <scope>NUCLEOTIDE SEQUENCE [LARGE SCALE GENOMIC DNA]</scope>
    <source>
        <strain evidence="1 2">HAMBI 2494</strain>
    </source>
</reference>